<organism evidence="2 3">
    <name type="scientific">Ilyodon furcidens</name>
    <name type="common">goldbreast splitfin</name>
    <dbReference type="NCBI Taxonomy" id="33524"/>
    <lineage>
        <taxon>Eukaryota</taxon>
        <taxon>Metazoa</taxon>
        <taxon>Chordata</taxon>
        <taxon>Craniata</taxon>
        <taxon>Vertebrata</taxon>
        <taxon>Euteleostomi</taxon>
        <taxon>Actinopterygii</taxon>
        <taxon>Neopterygii</taxon>
        <taxon>Teleostei</taxon>
        <taxon>Neoteleostei</taxon>
        <taxon>Acanthomorphata</taxon>
        <taxon>Ovalentaria</taxon>
        <taxon>Atherinomorphae</taxon>
        <taxon>Cyprinodontiformes</taxon>
        <taxon>Goodeidae</taxon>
        <taxon>Ilyodon</taxon>
    </lineage>
</organism>
<comment type="caution">
    <text evidence="2">The sequence shown here is derived from an EMBL/GenBank/DDBJ whole genome shotgun (WGS) entry which is preliminary data.</text>
</comment>
<name>A0ABV0UDH7_9TELE</name>
<accession>A0ABV0UDH7</accession>
<gene>
    <name evidence="2" type="ORF">ILYODFUR_028830</name>
</gene>
<feature type="non-terminal residue" evidence="2">
    <location>
        <position position="307"/>
    </location>
</feature>
<dbReference type="EMBL" id="JAHRIQ010061933">
    <property type="protein sequence ID" value="MEQ2241777.1"/>
    <property type="molecule type" value="Genomic_DNA"/>
</dbReference>
<proteinExistence type="predicted"/>
<sequence>MSTTNELRGIITEKLSTATREVLSVVERSVADYEEEASGFRQQIDRLRRQLELLQPQIKLHRGAEALPLGLQSHEVVVVGEKLEEQQLTQNSGVEAAESPGLPQNLSNEGAEPTTIFKRNREDLKDPQDKTPPSNINSLRRIITKKLTTATREVLKVVERTVADYEEAALGFRQEISHQRRQLELLQPQVKDQRRDLQSHEVVVVCEEEEEQQQLTQHTGVDGSETHFLPLNDEDDGDDDKQPTKASRLKQEYLTDPDYEVPSRSVPCRVRSGGKRSGRTRIIDTPNHLTLRIRILEDSETKVLSKA</sequence>
<dbReference type="Proteomes" id="UP001482620">
    <property type="component" value="Unassembled WGS sequence"/>
</dbReference>
<feature type="region of interest" description="Disordered" evidence="1">
    <location>
        <begin position="210"/>
        <end position="281"/>
    </location>
</feature>
<keyword evidence="3" id="KW-1185">Reference proteome</keyword>
<reference evidence="2 3" key="1">
    <citation type="submission" date="2021-06" db="EMBL/GenBank/DDBJ databases">
        <authorList>
            <person name="Palmer J.M."/>
        </authorList>
    </citation>
    <scope>NUCLEOTIDE SEQUENCE [LARGE SCALE GENOMIC DNA]</scope>
    <source>
        <strain evidence="3">if_2019</strain>
        <tissue evidence="2">Muscle</tissue>
    </source>
</reference>
<feature type="region of interest" description="Disordered" evidence="1">
    <location>
        <begin position="89"/>
        <end position="113"/>
    </location>
</feature>
<evidence type="ECO:0000256" key="1">
    <source>
        <dbReference type="SAM" id="MobiDB-lite"/>
    </source>
</evidence>
<evidence type="ECO:0000313" key="2">
    <source>
        <dbReference type="EMBL" id="MEQ2241777.1"/>
    </source>
</evidence>
<protein>
    <submittedName>
        <fullName evidence="2">Uncharacterized protein</fullName>
    </submittedName>
</protein>
<evidence type="ECO:0000313" key="3">
    <source>
        <dbReference type="Proteomes" id="UP001482620"/>
    </source>
</evidence>